<sequence>MNKLNYELKNLCKRNHDGAFVTQKNRHNGLQLIASQLEAVGFHTRVMSVHDLKGRHVNRLVSLWKQQALSDATMKNRLAMLRWWAEKIGNPGAVKTSEEYGIGRRQLVTNESKAETLAGKDLSMISPWVALSLRLQEAFGLRREESMKFRVSWALKGQSPDSISTIRLKPSWTKGGRSRSIPVLTQEQRQLLAEVRQLAGSGSLIPPDRSYRVHLRVFERETANIGIGHTHGLRHAYAQRRYEELTGRKPPVLGGRSRRAMRRTNAGRMTRYEDRFQKSWDTPGFLLLPYILEIKMNINTHKKLIILSSFFISDKINY</sequence>
<dbReference type="SUPFAM" id="SSF56349">
    <property type="entry name" value="DNA breaking-rejoining enzymes"/>
    <property type="match status" value="1"/>
</dbReference>
<feature type="domain" description="Integrase catalytic" evidence="3">
    <location>
        <begin position="126"/>
        <end position="239"/>
    </location>
</feature>
<feature type="domain" description="Putative integrase N-terminal" evidence="2">
    <location>
        <begin position="1"/>
        <end position="84"/>
    </location>
</feature>
<dbReference type="InterPro" id="IPR024456">
    <property type="entry name" value="Integrase_catalytic_putative"/>
</dbReference>
<organism evidence="4 5">
    <name type="scientific">Salmonella enterica subsp. arizonae</name>
    <dbReference type="NCBI Taxonomy" id="59203"/>
    <lineage>
        <taxon>Bacteria</taxon>
        <taxon>Pseudomonadati</taxon>
        <taxon>Pseudomonadota</taxon>
        <taxon>Gammaproteobacteria</taxon>
        <taxon>Enterobacterales</taxon>
        <taxon>Enterobacteriaceae</taxon>
        <taxon>Salmonella</taxon>
    </lineage>
</organism>
<proteinExistence type="predicted"/>
<dbReference type="GO" id="GO:0006310">
    <property type="term" value="P:DNA recombination"/>
    <property type="evidence" value="ECO:0007669"/>
    <property type="project" value="UniProtKB-KW"/>
</dbReference>
<evidence type="ECO:0000313" key="5">
    <source>
        <dbReference type="Proteomes" id="UP000275676"/>
    </source>
</evidence>
<dbReference type="EMBL" id="LR134156">
    <property type="protein sequence ID" value="VEA76460.1"/>
    <property type="molecule type" value="Genomic_DNA"/>
</dbReference>
<dbReference type="Proteomes" id="UP000275676">
    <property type="component" value="Chromosome"/>
</dbReference>
<dbReference type="Gene3D" id="1.10.443.10">
    <property type="entry name" value="Intergrase catalytic core"/>
    <property type="match status" value="1"/>
</dbReference>
<reference evidence="4 5" key="1">
    <citation type="submission" date="2018-12" db="EMBL/GenBank/DDBJ databases">
        <authorList>
            <consortium name="Pathogen Informatics"/>
        </authorList>
    </citation>
    <scope>NUCLEOTIDE SEQUENCE [LARGE SCALE GENOMIC DNA]</scope>
    <source>
        <strain evidence="4 5">NCTC10047</strain>
    </source>
</reference>
<evidence type="ECO:0000259" key="3">
    <source>
        <dbReference type="Pfam" id="PF12835"/>
    </source>
</evidence>
<evidence type="ECO:0000313" key="4">
    <source>
        <dbReference type="EMBL" id="VEA76460.1"/>
    </source>
</evidence>
<dbReference type="InterPro" id="IPR013762">
    <property type="entry name" value="Integrase-like_cat_sf"/>
</dbReference>
<evidence type="ECO:0000259" key="2">
    <source>
        <dbReference type="Pfam" id="PF12834"/>
    </source>
</evidence>
<keyword evidence="1" id="KW-0233">DNA recombination</keyword>
<dbReference type="GO" id="GO:0003677">
    <property type="term" value="F:DNA binding"/>
    <property type="evidence" value="ECO:0007669"/>
    <property type="project" value="InterPro"/>
</dbReference>
<gene>
    <name evidence="4" type="ORF">NCTC10047_02340</name>
</gene>
<dbReference type="Pfam" id="PF12834">
    <property type="entry name" value="Phage_int_SAM_2"/>
    <property type="match status" value="1"/>
</dbReference>
<dbReference type="InterPro" id="IPR024457">
    <property type="entry name" value="Putative_integrase_N"/>
</dbReference>
<dbReference type="AlphaFoldDB" id="A0A3S4GTQ3"/>
<dbReference type="InterPro" id="IPR011010">
    <property type="entry name" value="DNA_brk_join_enz"/>
</dbReference>
<dbReference type="GO" id="GO:0015074">
    <property type="term" value="P:DNA integration"/>
    <property type="evidence" value="ECO:0007669"/>
    <property type="project" value="InterPro"/>
</dbReference>
<evidence type="ECO:0000256" key="1">
    <source>
        <dbReference type="ARBA" id="ARBA00023172"/>
    </source>
</evidence>
<dbReference type="Pfam" id="PF12835">
    <property type="entry name" value="Integrase_1"/>
    <property type="match status" value="1"/>
</dbReference>
<name>A0A3S4GTQ3_SALER</name>
<protein>
    <submittedName>
        <fullName evidence="4">Phage integrase family protein</fullName>
    </submittedName>
</protein>
<accession>A0A3S4GTQ3</accession>